<evidence type="ECO:0000313" key="13">
    <source>
        <dbReference type="Proteomes" id="UP000058114"/>
    </source>
</evidence>
<evidence type="ECO:0000256" key="1">
    <source>
        <dbReference type="ARBA" id="ARBA00004651"/>
    </source>
</evidence>
<dbReference type="KEGG" id="asr:WL1483_4803"/>
<accession>A0A0S2SL47</accession>
<evidence type="ECO:0000313" key="12">
    <source>
        <dbReference type="EMBL" id="ALP42400.1"/>
    </source>
</evidence>
<evidence type="ECO:0000259" key="10">
    <source>
        <dbReference type="PROSITE" id="PS50111"/>
    </source>
</evidence>
<evidence type="ECO:0000256" key="5">
    <source>
        <dbReference type="ARBA" id="ARBA00023136"/>
    </source>
</evidence>
<keyword evidence="3" id="KW-0812">Transmembrane</keyword>
<dbReference type="SMART" id="SM00304">
    <property type="entry name" value="HAMP"/>
    <property type="match status" value="1"/>
</dbReference>
<dbReference type="InterPro" id="IPR004090">
    <property type="entry name" value="Chemotax_Me-accpt_rcpt"/>
</dbReference>
<feature type="compositionally biased region" description="Low complexity" evidence="9">
    <location>
        <begin position="330"/>
        <end position="342"/>
    </location>
</feature>
<dbReference type="InterPro" id="IPR003660">
    <property type="entry name" value="HAMP_dom"/>
</dbReference>
<protein>
    <submittedName>
        <fullName evidence="12">Methyl-accepting chemotaxis protein</fullName>
    </submittedName>
</protein>
<dbReference type="Proteomes" id="UP000058114">
    <property type="component" value="Chromosome"/>
</dbReference>
<keyword evidence="4" id="KW-1133">Transmembrane helix</keyword>
<reference evidence="12 13" key="2">
    <citation type="journal article" date="2016" name="Genome Announc.">
        <title>Complete Genome Sequence of the Highly Virulent Aeromonas schubertii Strain WL1483, Isolated from Diseased Snakehead Fish (Channa argus) in China.</title>
        <authorList>
            <person name="Liu L."/>
            <person name="Li N."/>
            <person name="Zhang D."/>
            <person name="Fu X."/>
            <person name="Shi C."/>
            <person name="Lin Q."/>
            <person name="Hao G."/>
        </authorList>
    </citation>
    <scope>NUCLEOTIDE SEQUENCE [LARGE SCALE GENOMIC DNA]</scope>
    <source>
        <strain evidence="12 13">WL1483</strain>
    </source>
</reference>
<dbReference type="RefSeq" id="WP_060586846.1">
    <property type="nucleotide sequence ID" value="NZ_CP013067.1"/>
</dbReference>
<dbReference type="GO" id="GO:0004888">
    <property type="term" value="F:transmembrane signaling receptor activity"/>
    <property type="evidence" value="ECO:0007669"/>
    <property type="project" value="InterPro"/>
</dbReference>
<keyword evidence="5" id="KW-0472">Membrane</keyword>
<dbReference type="PATRIC" id="fig|652.5.peg.2888"/>
<dbReference type="Pfam" id="PF17200">
    <property type="entry name" value="sCache_2"/>
    <property type="match status" value="1"/>
</dbReference>
<evidence type="ECO:0000256" key="9">
    <source>
        <dbReference type="SAM" id="MobiDB-lite"/>
    </source>
</evidence>
<feature type="region of interest" description="Disordered" evidence="9">
    <location>
        <begin position="323"/>
        <end position="351"/>
    </location>
</feature>
<comment type="similarity">
    <text evidence="7">Belongs to the methyl-accepting chemotaxis (MCP) protein family.</text>
</comment>
<dbReference type="InterPro" id="IPR004089">
    <property type="entry name" value="MCPsignal_dom"/>
</dbReference>
<evidence type="ECO:0000256" key="2">
    <source>
        <dbReference type="ARBA" id="ARBA00022475"/>
    </source>
</evidence>
<keyword evidence="2" id="KW-1003">Cell membrane</keyword>
<proteinExistence type="inferred from homology"/>
<evidence type="ECO:0000259" key="11">
    <source>
        <dbReference type="PROSITE" id="PS50885"/>
    </source>
</evidence>
<dbReference type="Pfam" id="PF00672">
    <property type="entry name" value="HAMP"/>
    <property type="match status" value="1"/>
</dbReference>
<comment type="subcellular location">
    <subcellularLocation>
        <location evidence="1">Cell membrane</location>
        <topology evidence="1">Multi-pass membrane protein</topology>
    </subcellularLocation>
</comment>
<evidence type="ECO:0000256" key="7">
    <source>
        <dbReference type="ARBA" id="ARBA00029447"/>
    </source>
</evidence>
<reference evidence="13" key="1">
    <citation type="submission" date="2015-10" db="EMBL/GenBank/DDBJ databases">
        <title>Complete Genome Sequence of Aeromonas schubertii strain WL1483.</title>
        <authorList>
            <person name="Liu L."/>
        </authorList>
    </citation>
    <scope>NUCLEOTIDE SEQUENCE [LARGE SCALE GENOMIC DNA]</scope>
    <source>
        <strain evidence="13">WL1483</strain>
    </source>
</reference>
<name>A0A0S2SL47_9GAMM</name>
<dbReference type="SMART" id="SM00283">
    <property type="entry name" value="MA"/>
    <property type="match status" value="1"/>
</dbReference>
<dbReference type="PROSITE" id="PS50885">
    <property type="entry name" value="HAMP"/>
    <property type="match status" value="1"/>
</dbReference>
<dbReference type="AlphaFoldDB" id="A0A0S2SL47"/>
<dbReference type="PRINTS" id="PR00260">
    <property type="entry name" value="CHEMTRNSDUCR"/>
</dbReference>
<gene>
    <name evidence="12" type="ORF">WL1483_4803</name>
</gene>
<dbReference type="GO" id="GO:0007165">
    <property type="term" value="P:signal transduction"/>
    <property type="evidence" value="ECO:0007669"/>
    <property type="project" value="UniProtKB-KW"/>
</dbReference>
<dbReference type="Pfam" id="PF00015">
    <property type="entry name" value="MCPsignal"/>
    <property type="match status" value="1"/>
</dbReference>
<dbReference type="EMBL" id="CP013067">
    <property type="protein sequence ID" value="ALP42400.1"/>
    <property type="molecule type" value="Genomic_DNA"/>
</dbReference>
<dbReference type="FunFam" id="1.10.287.950:FF:000001">
    <property type="entry name" value="Methyl-accepting chemotaxis sensory transducer"/>
    <property type="match status" value="1"/>
</dbReference>
<evidence type="ECO:0000256" key="3">
    <source>
        <dbReference type="ARBA" id="ARBA00022692"/>
    </source>
</evidence>
<dbReference type="GO" id="GO:0005886">
    <property type="term" value="C:plasma membrane"/>
    <property type="evidence" value="ECO:0007669"/>
    <property type="project" value="UniProtKB-SubCell"/>
</dbReference>
<evidence type="ECO:0000256" key="8">
    <source>
        <dbReference type="PROSITE-ProRule" id="PRU00284"/>
    </source>
</evidence>
<sequence length="555" mass="60456">MTLKQKILLLGALPVLLMAAAINLSNYMIAKSDLESELSRNREQAIKERKALLGSYIMLAQTSIAKTLAQPDSPENREQVKDILRALRYSSDGYFFVFDFNGMQVMHAATPALEGKNRWQDKDAQGKLLIQDIVKSARERDGFTEYWTNKPSIGRDAPKLSYNVVIDKFQWVLGTGFYIDDIDNELAALRTLREEALYSSMGSNVLLTLLVLAVALGATLAIGNRVAKPLADAVSALNDIAAGEGDLTQRLRVQSNDEVGQLASAFNRFVERIQNVVSQVGRTSNELFVSVERLRDLSERSDHQMQGHSRETDQVVTAVTEMSSTAQEVASSASNAASATSDAARESDEARSVVDTAISSINRLVSEVHSASSVIEQLAHETGKIESVVEVIRGIAEQTNLLALNAAIEAARAGEQGRGFAVVADEVRSLAGRTQQSTKEINEMLQRLQSGVRQAVDVMGASESRSQETVAEAARIAASLDTMVSAVSTINDMNLQIAAAAEEQNAVSEEINRNLVAIQQIVGELSEVARDTHRTTQDLAQNGDELKELVGQFRY</sequence>
<organism evidence="12 13">
    <name type="scientific">Aeromonas schubertii</name>
    <dbReference type="NCBI Taxonomy" id="652"/>
    <lineage>
        <taxon>Bacteria</taxon>
        <taxon>Pseudomonadati</taxon>
        <taxon>Pseudomonadota</taxon>
        <taxon>Gammaproteobacteria</taxon>
        <taxon>Aeromonadales</taxon>
        <taxon>Aeromonadaceae</taxon>
        <taxon>Aeromonas</taxon>
    </lineage>
</organism>
<dbReference type="SMART" id="SM01049">
    <property type="entry name" value="Cache_2"/>
    <property type="match status" value="1"/>
</dbReference>
<dbReference type="CDD" id="cd06225">
    <property type="entry name" value="HAMP"/>
    <property type="match status" value="1"/>
</dbReference>
<dbReference type="Gene3D" id="1.10.287.950">
    <property type="entry name" value="Methyl-accepting chemotaxis protein"/>
    <property type="match status" value="1"/>
</dbReference>
<keyword evidence="6 8" id="KW-0807">Transducer</keyword>
<dbReference type="GO" id="GO:0006935">
    <property type="term" value="P:chemotaxis"/>
    <property type="evidence" value="ECO:0007669"/>
    <property type="project" value="InterPro"/>
</dbReference>
<dbReference type="PANTHER" id="PTHR32089:SF55">
    <property type="entry name" value="METHYL ACCEPTING SENSORY TRANSDUCER WITH CACHE_2 SMALL MOLECULE BINDING DOMAIN"/>
    <property type="match status" value="1"/>
</dbReference>
<dbReference type="PROSITE" id="PS50111">
    <property type="entry name" value="CHEMOTAXIS_TRANSDUC_2"/>
    <property type="match status" value="1"/>
</dbReference>
<dbReference type="CDD" id="cd11386">
    <property type="entry name" value="MCP_signal"/>
    <property type="match status" value="1"/>
</dbReference>
<evidence type="ECO:0000256" key="4">
    <source>
        <dbReference type="ARBA" id="ARBA00022989"/>
    </source>
</evidence>
<evidence type="ECO:0000256" key="6">
    <source>
        <dbReference type="ARBA" id="ARBA00023224"/>
    </source>
</evidence>
<feature type="domain" description="HAMP" evidence="11">
    <location>
        <begin position="224"/>
        <end position="278"/>
    </location>
</feature>
<dbReference type="InterPro" id="IPR033480">
    <property type="entry name" value="sCache_2"/>
</dbReference>
<dbReference type="SUPFAM" id="SSF58104">
    <property type="entry name" value="Methyl-accepting chemotaxis protein (MCP) signaling domain"/>
    <property type="match status" value="1"/>
</dbReference>
<feature type="domain" description="Methyl-accepting transducer" evidence="10">
    <location>
        <begin position="283"/>
        <end position="519"/>
    </location>
</feature>
<dbReference type="Gene3D" id="3.30.450.20">
    <property type="entry name" value="PAS domain"/>
    <property type="match status" value="1"/>
</dbReference>
<dbReference type="PANTHER" id="PTHR32089">
    <property type="entry name" value="METHYL-ACCEPTING CHEMOTAXIS PROTEIN MCPB"/>
    <property type="match status" value="1"/>
</dbReference>